<dbReference type="Proteomes" id="UP001161247">
    <property type="component" value="Chromosome 1"/>
</dbReference>
<organism evidence="2 3">
    <name type="scientific">Oldenlandia corymbosa var. corymbosa</name>
    <dbReference type="NCBI Taxonomy" id="529605"/>
    <lineage>
        <taxon>Eukaryota</taxon>
        <taxon>Viridiplantae</taxon>
        <taxon>Streptophyta</taxon>
        <taxon>Embryophyta</taxon>
        <taxon>Tracheophyta</taxon>
        <taxon>Spermatophyta</taxon>
        <taxon>Magnoliopsida</taxon>
        <taxon>eudicotyledons</taxon>
        <taxon>Gunneridae</taxon>
        <taxon>Pentapetalae</taxon>
        <taxon>asterids</taxon>
        <taxon>lamiids</taxon>
        <taxon>Gentianales</taxon>
        <taxon>Rubiaceae</taxon>
        <taxon>Rubioideae</taxon>
        <taxon>Spermacoceae</taxon>
        <taxon>Hedyotis-Oldenlandia complex</taxon>
        <taxon>Oldenlandia</taxon>
    </lineage>
</organism>
<evidence type="ECO:0000313" key="2">
    <source>
        <dbReference type="EMBL" id="CAI9092503.1"/>
    </source>
</evidence>
<evidence type="ECO:0000313" key="3">
    <source>
        <dbReference type="Proteomes" id="UP001161247"/>
    </source>
</evidence>
<name>A0AAV1CD68_OLDCO</name>
<dbReference type="EMBL" id="OX459118">
    <property type="protein sequence ID" value="CAI9092503.1"/>
    <property type="molecule type" value="Genomic_DNA"/>
</dbReference>
<protein>
    <submittedName>
        <fullName evidence="2">OLC1v1027758C1</fullName>
    </submittedName>
</protein>
<feature type="chain" id="PRO_5043393136" evidence="1">
    <location>
        <begin position="27"/>
        <end position="117"/>
    </location>
</feature>
<feature type="signal peptide" evidence="1">
    <location>
        <begin position="1"/>
        <end position="26"/>
    </location>
</feature>
<sequence>MPHVMWRTLQWVTLLLGDQLWTNLLGESNDPGVFQTPYYKQLFRVDELGFGFDQTCNDYKVTKLWGSRIIIQYYEEEDHDFNDLISINGAGSGVFYNGFFHWFEGNNVTGLLILRCG</sequence>
<gene>
    <name evidence="2" type="ORF">OLC1_LOCUS4157</name>
</gene>
<reference evidence="2" key="1">
    <citation type="submission" date="2023-03" db="EMBL/GenBank/DDBJ databases">
        <authorList>
            <person name="Julca I."/>
        </authorList>
    </citation>
    <scope>NUCLEOTIDE SEQUENCE</scope>
</reference>
<dbReference type="AlphaFoldDB" id="A0AAV1CD68"/>
<evidence type="ECO:0000256" key="1">
    <source>
        <dbReference type="SAM" id="SignalP"/>
    </source>
</evidence>
<keyword evidence="3" id="KW-1185">Reference proteome</keyword>
<accession>A0AAV1CD68</accession>
<proteinExistence type="predicted"/>
<keyword evidence="1" id="KW-0732">Signal</keyword>